<dbReference type="HAMAP" id="MF_00743">
    <property type="entry name" value="FumaraseC"/>
    <property type="match status" value="1"/>
</dbReference>
<dbReference type="Gene3D" id="1.10.40.30">
    <property type="entry name" value="Fumarase/aspartase (C-terminal domain)"/>
    <property type="match status" value="1"/>
</dbReference>
<dbReference type="GO" id="GO:0006106">
    <property type="term" value="P:fumarate metabolic process"/>
    <property type="evidence" value="ECO:0007669"/>
    <property type="project" value="InterPro"/>
</dbReference>
<evidence type="ECO:0000256" key="2">
    <source>
        <dbReference type="ARBA" id="ARBA00012921"/>
    </source>
</evidence>
<name>A0A4U5N9G6_POPAL</name>
<dbReference type="PROSITE" id="PS00163">
    <property type="entry name" value="FUMARATE_LYASES"/>
    <property type="match status" value="1"/>
</dbReference>
<evidence type="ECO:0000256" key="3">
    <source>
        <dbReference type="ARBA" id="ARBA00023239"/>
    </source>
</evidence>
<dbReference type="CDD" id="cd01362">
    <property type="entry name" value="Fumarase_classII"/>
    <property type="match status" value="1"/>
</dbReference>
<reference evidence="7" key="1">
    <citation type="submission" date="2018-10" db="EMBL/GenBank/DDBJ databases">
        <title>Population genomic analysis revealed the cold adaptation of white poplar.</title>
        <authorList>
            <person name="Liu Y.-J."/>
        </authorList>
    </citation>
    <scope>NUCLEOTIDE SEQUENCE [LARGE SCALE GENOMIC DNA]</scope>
    <source>
        <strain evidence="7">PAL-ZL1</strain>
    </source>
</reference>
<dbReference type="InterPro" id="IPR024083">
    <property type="entry name" value="Fumarase/histidase_N"/>
</dbReference>
<dbReference type="EMBL" id="RCHU01001045">
    <property type="protein sequence ID" value="TKR79626.1"/>
    <property type="molecule type" value="Genomic_DNA"/>
</dbReference>
<dbReference type="Gene3D" id="1.10.275.10">
    <property type="entry name" value="Fumarase/aspartase (N-terminal domain)"/>
    <property type="match status" value="1"/>
</dbReference>
<dbReference type="InterPro" id="IPR005677">
    <property type="entry name" value="Fum_hydII"/>
</dbReference>
<comment type="caution">
    <text evidence="7">The sequence shown here is derived from an EMBL/GenBank/DDBJ whole genome shotgun (WGS) entry which is preliminary data.</text>
</comment>
<dbReference type="GO" id="GO:0051262">
    <property type="term" value="P:protein tetramerization"/>
    <property type="evidence" value="ECO:0007669"/>
    <property type="project" value="UniProtKB-ARBA"/>
</dbReference>
<dbReference type="PANTHER" id="PTHR11444">
    <property type="entry name" value="ASPARTATEAMMONIA/ARGININOSUCCINATE/ADENYLOSUCCINATE LYASE"/>
    <property type="match status" value="1"/>
</dbReference>
<evidence type="ECO:0000256" key="1">
    <source>
        <dbReference type="ARBA" id="ARBA00009084"/>
    </source>
</evidence>
<dbReference type="InterPro" id="IPR000362">
    <property type="entry name" value="Fumarate_lyase_fam"/>
</dbReference>
<dbReference type="STRING" id="43335.A0A4U5N9G6"/>
<evidence type="ECO:0000256" key="4">
    <source>
        <dbReference type="ARBA" id="ARBA00051302"/>
    </source>
</evidence>
<dbReference type="Pfam" id="PF10415">
    <property type="entry name" value="FumaraseC_C"/>
    <property type="match status" value="1"/>
</dbReference>
<proteinExistence type="inferred from homology"/>
<evidence type="ECO:0000313" key="7">
    <source>
        <dbReference type="EMBL" id="TKR79626.1"/>
    </source>
</evidence>
<dbReference type="PANTHER" id="PTHR11444:SF1">
    <property type="entry name" value="FUMARATE HYDRATASE, MITOCHONDRIAL"/>
    <property type="match status" value="1"/>
</dbReference>
<dbReference type="FunFam" id="1.20.200.10:FF:000001">
    <property type="entry name" value="Fumarate hydratase, mitochondrial"/>
    <property type="match status" value="1"/>
</dbReference>
<dbReference type="GO" id="GO:0006108">
    <property type="term" value="P:malate metabolic process"/>
    <property type="evidence" value="ECO:0007669"/>
    <property type="project" value="UniProtKB-ARBA"/>
</dbReference>
<keyword evidence="3" id="KW-0456">Lyase</keyword>
<dbReference type="FunFam" id="1.10.275.10:FF:000001">
    <property type="entry name" value="Fumarate hydratase, mitochondrial"/>
    <property type="match status" value="1"/>
</dbReference>
<evidence type="ECO:0000259" key="6">
    <source>
        <dbReference type="Pfam" id="PF10415"/>
    </source>
</evidence>
<dbReference type="PRINTS" id="PR00149">
    <property type="entry name" value="FUMRATELYASE"/>
</dbReference>
<protein>
    <recommendedName>
        <fullName evidence="2">fumarate hydratase</fullName>
        <ecNumber evidence="2">4.2.1.2</ecNumber>
    </recommendedName>
</protein>
<dbReference type="Gene3D" id="1.20.200.10">
    <property type="entry name" value="Fumarase/aspartase (Central domain)"/>
    <property type="match status" value="1"/>
</dbReference>
<dbReference type="AlphaFoldDB" id="A0A4U5N9G6"/>
<accession>A0A4U5N9G6</accession>
<evidence type="ECO:0000259" key="5">
    <source>
        <dbReference type="Pfam" id="PF00206"/>
    </source>
</evidence>
<dbReference type="GO" id="GO:0006099">
    <property type="term" value="P:tricarboxylic acid cycle"/>
    <property type="evidence" value="ECO:0007669"/>
    <property type="project" value="InterPro"/>
</dbReference>
<feature type="domain" description="Fumarate lyase N-terminal" evidence="5">
    <location>
        <begin position="38"/>
        <end position="360"/>
    </location>
</feature>
<dbReference type="EC" id="4.2.1.2" evidence="2"/>
<sequence>MAMYIVSRRLSTGSTTWRYGNWLRSYSTAFREERDTFGPISVPSDKLWGAQTQRSLQNFDRGGDRERMPEPIIRAFGILKKCAAKVNIEYGLDPSVGKAIMQAAHEVAEGKLSDHFPLVVWQTGSGTQSNMNANEVIANRAAEILGHKHGEKFVHPNDHVNRSQSSNDTFPTVMHIAAATEINSRLIPKLKTLHLTLHSKSVEFKDIVKIGRTHTQDATPLTLGQEFSGYTTQVKYGIDRVMCTQPHMWNCCGLNTKKGVDVKIASAVAEETNLPFVTAENKFEALAAHDAFVETSGALNTVATSLMKIANDIRLLGSGPRCGLGELILPENEPGSSIMPGKVNPTQCEALTMVCAQVMGNHVAITVGGSNGHFELNVFKPMIASGLLHSIRLLGDASASFEKNCVRGIQANRERISKLLHESLMLVTSLNPKIGYDNAAAVAKLAHKEGSTLKEAALKLRMLTSEEFDTLVVPEKMIGPTD</sequence>
<dbReference type="InterPro" id="IPR022761">
    <property type="entry name" value="Fumarate_lyase_N"/>
</dbReference>
<dbReference type="NCBIfam" id="TIGR00979">
    <property type="entry name" value="fumC_II"/>
    <property type="match status" value="1"/>
</dbReference>
<dbReference type="GO" id="GO:0005739">
    <property type="term" value="C:mitochondrion"/>
    <property type="evidence" value="ECO:0007669"/>
    <property type="project" value="TreeGrafter"/>
</dbReference>
<dbReference type="GO" id="GO:0004333">
    <property type="term" value="F:fumarate hydratase activity"/>
    <property type="evidence" value="ECO:0007669"/>
    <property type="project" value="UniProtKB-EC"/>
</dbReference>
<dbReference type="InterPro" id="IPR020557">
    <property type="entry name" value="Fumarate_lyase_CS"/>
</dbReference>
<comment type="similarity">
    <text evidence="1">Belongs to the class-II fumarase/aspartase family. Fumarase subfamily.</text>
</comment>
<organism evidence="7">
    <name type="scientific">Populus alba</name>
    <name type="common">White poplar</name>
    <dbReference type="NCBI Taxonomy" id="43335"/>
    <lineage>
        <taxon>Eukaryota</taxon>
        <taxon>Viridiplantae</taxon>
        <taxon>Streptophyta</taxon>
        <taxon>Embryophyta</taxon>
        <taxon>Tracheophyta</taxon>
        <taxon>Spermatophyta</taxon>
        <taxon>Magnoliopsida</taxon>
        <taxon>eudicotyledons</taxon>
        <taxon>Gunneridae</taxon>
        <taxon>Pentapetalae</taxon>
        <taxon>rosids</taxon>
        <taxon>fabids</taxon>
        <taxon>Malpighiales</taxon>
        <taxon>Salicaceae</taxon>
        <taxon>Saliceae</taxon>
        <taxon>Populus</taxon>
    </lineage>
</organism>
<dbReference type="Pfam" id="PF00206">
    <property type="entry name" value="Lyase_1"/>
    <property type="match status" value="1"/>
</dbReference>
<dbReference type="FunFam" id="1.10.40.30:FF:000002">
    <property type="entry name" value="Fumarate hydratase class II"/>
    <property type="match status" value="1"/>
</dbReference>
<dbReference type="SUPFAM" id="SSF48557">
    <property type="entry name" value="L-aspartase-like"/>
    <property type="match status" value="1"/>
</dbReference>
<dbReference type="InterPro" id="IPR018951">
    <property type="entry name" value="Fumarase_C_C"/>
</dbReference>
<dbReference type="InterPro" id="IPR008948">
    <property type="entry name" value="L-Aspartase-like"/>
</dbReference>
<feature type="domain" description="Fumarase C C-terminal" evidence="6">
    <location>
        <begin position="426"/>
        <end position="478"/>
    </location>
</feature>
<gene>
    <name evidence="7" type="ORF">D5086_0000271070</name>
</gene>
<comment type="catalytic activity">
    <reaction evidence="4">
        <text>(S)-malate = fumarate + H2O</text>
        <dbReference type="Rhea" id="RHEA:12460"/>
        <dbReference type="ChEBI" id="CHEBI:15377"/>
        <dbReference type="ChEBI" id="CHEBI:15589"/>
        <dbReference type="ChEBI" id="CHEBI:29806"/>
        <dbReference type="EC" id="4.2.1.2"/>
    </reaction>
    <physiologicalReaction direction="left-to-right" evidence="4">
        <dbReference type="Rhea" id="RHEA:12461"/>
    </physiologicalReaction>
    <physiologicalReaction direction="right-to-left" evidence="4">
        <dbReference type="Rhea" id="RHEA:12462"/>
    </physiologicalReaction>
</comment>